<feature type="compositionally biased region" description="Basic and acidic residues" evidence="1">
    <location>
        <begin position="46"/>
        <end position="59"/>
    </location>
</feature>
<dbReference type="Proteomes" id="UP000028990">
    <property type="component" value="Unassembled WGS sequence"/>
</dbReference>
<name>A0A091CUB4_FUKDA</name>
<gene>
    <name evidence="2" type="ORF">H920_17023</name>
</gene>
<accession>A0A091CUB4</accession>
<reference evidence="2 3" key="1">
    <citation type="submission" date="2013-11" db="EMBL/GenBank/DDBJ databases">
        <title>The Damaraland mole rat (Fukomys damarensis) genome and evolution of African mole rats.</title>
        <authorList>
            <person name="Gladyshev V.N."/>
            <person name="Fang X."/>
        </authorList>
    </citation>
    <scope>NUCLEOTIDE SEQUENCE [LARGE SCALE GENOMIC DNA]</scope>
    <source>
        <tissue evidence="2">Liver</tissue>
    </source>
</reference>
<keyword evidence="3" id="KW-1185">Reference proteome</keyword>
<feature type="compositionally biased region" description="Polar residues" evidence="1">
    <location>
        <begin position="99"/>
        <end position="128"/>
    </location>
</feature>
<protein>
    <submittedName>
        <fullName evidence="2">Uncharacterized protein</fullName>
    </submittedName>
</protein>
<dbReference type="EMBL" id="KN124353">
    <property type="protein sequence ID" value="KFO21593.1"/>
    <property type="molecule type" value="Genomic_DNA"/>
</dbReference>
<evidence type="ECO:0000313" key="2">
    <source>
        <dbReference type="EMBL" id="KFO21593.1"/>
    </source>
</evidence>
<sequence>MPGDHTTSLSQSPACIMPSPTQLLAQYHFKTLVKLEANQSGGLSTHQEKHLAASPDRKPPGNQIGGPARLSSIPKQRALSSWTHRHFRKKKGNPKYPASTPQKHQSTSTHSPAVPGSSQGAQQPTEGNSWVAHPEELSLLRLPRNSWAAVGLYPIHYSPKKKQLGTLF</sequence>
<organism evidence="2 3">
    <name type="scientific">Fukomys damarensis</name>
    <name type="common">Damaraland mole rat</name>
    <name type="synonym">Cryptomys damarensis</name>
    <dbReference type="NCBI Taxonomy" id="885580"/>
    <lineage>
        <taxon>Eukaryota</taxon>
        <taxon>Metazoa</taxon>
        <taxon>Chordata</taxon>
        <taxon>Craniata</taxon>
        <taxon>Vertebrata</taxon>
        <taxon>Euteleostomi</taxon>
        <taxon>Mammalia</taxon>
        <taxon>Eutheria</taxon>
        <taxon>Euarchontoglires</taxon>
        <taxon>Glires</taxon>
        <taxon>Rodentia</taxon>
        <taxon>Hystricomorpha</taxon>
        <taxon>Bathyergidae</taxon>
        <taxon>Fukomys</taxon>
    </lineage>
</organism>
<evidence type="ECO:0000313" key="3">
    <source>
        <dbReference type="Proteomes" id="UP000028990"/>
    </source>
</evidence>
<feature type="region of interest" description="Disordered" evidence="1">
    <location>
        <begin position="40"/>
        <end position="132"/>
    </location>
</feature>
<evidence type="ECO:0000256" key="1">
    <source>
        <dbReference type="SAM" id="MobiDB-lite"/>
    </source>
</evidence>
<dbReference type="AlphaFoldDB" id="A0A091CUB4"/>
<feature type="compositionally biased region" description="Basic residues" evidence="1">
    <location>
        <begin position="83"/>
        <end position="93"/>
    </location>
</feature>
<proteinExistence type="predicted"/>